<name>A0A6G7VHF0_9GAMM</name>
<dbReference type="InterPro" id="IPR006439">
    <property type="entry name" value="HAD-SF_hydro_IA"/>
</dbReference>
<evidence type="ECO:0000313" key="1">
    <source>
        <dbReference type="EMBL" id="QIK39217.1"/>
    </source>
</evidence>
<dbReference type="SUPFAM" id="SSF56784">
    <property type="entry name" value="HAD-like"/>
    <property type="match status" value="1"/>
</dbReference>
<dbReference type="SFLD" id="SFLDG01129">
    <property type="entry name" value="C1.5:_HAD__Beta-PGM__Phosphata"/>
    <property type="match status" value="1"/>
</dbReference>
<organism evidence="1 2">
    <name type="scientific">Caldichromatium japonicum</name>
    <dbReference type="NCBI Taxonomy" id="2699430"/>
    <lineage>
        <taxon>Bacteria</taxon>
        <taxon>Pseudomonadati</taxon>
        <taxon>Pseudomonadota</taxon>
        <taxon>Gammaproteobacteria</taxon>
        <taxon>Chromatiales</taxon>
        <taxon>Chromatiaceae</taxon>
        <taxon>Caldichromatium</taxon>
    </lineage>
</organism>
<dbReference type="AlphaFoldDB" id="A0A6G7VHF0"/>
<dbReference type="SFLD" id="SFLDS00003">
    <property type="entry name" value="Haloacid_Dehalogenase"/>
    <property type="match status" value="1"/>
</dbReference>
<protein>
    <submittedName>
        <fullName evidence="1">HAD-IA family hydrolase</fullName>
    </submittedName>
</protein>
<dbReference type="Pfam" id="PF00702">
    <property type="entry name" value="Hydrolase"/>
    <property type="match status" value="1"/>
</dbReference>
<dbReference type="PANTHER" id="PTHR42896">
    <property type="entry name" value="XYLULOSE-1,5-BISPHOSPHATE (XUBP) PHOSPHATASE"/>
    <property type="match status" value="1"/>
</dbReference>
<dbReference type="PRINTS" id="PR00413">
    <property type="entry name" value="HADHALOGNASE"/>
</dbReference>
<gene>
    <name evidence="1" type="ORF">GWK36_11455</name>
</gene>
<keyword evidence="2" id="KW-1185">Reference proteome</keyword>
<evidence type="ECO:0000313" key="2">
    <source>
        <dbReference type="Proteomes" id="UP000502699"/>
    </source>
</evidence>
<keyword evidence="1" id="KW-0378">Hydrolase</keyword>
<sequence length="269" mass="28876">MQQSRFKPTDELKAIIFDVDGTIAETERDGHRCAFNAAFAAAGLDWYWDPVLYGELLAVAGGKERIGYFLGRTGIQPAGIDPDALAAELHRAKTVHYLDLVQSGAIPLRPGVLRLWREARAHGVRLAIATTAAPEGVRVLLERSGGAGVADWFEVIAAGDIVPNKKPAPDVYLYVLERLGLGPEACVAIEDSDNGARAALAAGIRALVVTINDYTAQQDFSGVPLVVDGLGEAGAPPRVLQGELYGRQCVDLETLRLLRRQVWSSRGPA</sequence>
<dbReference type="Gene3D" id="1.10.150.240">
    <property type="entry name" value="Putative phosphatase, domain 2"/>
    <property type="match status" value="1"/>
</dbReference>
<dbReference type="InterPro" id="IPR023198">
    <property type="entry name" value="PGP-like_dom2"/>
</dbReference>
<dbReference type="PANTHER" id="PTHR42896:SF2">
    <property type="entry name" value="CBBY-LIKE PROTEIN"/>
    <property type="match status" value="1"/>
</dbReference>
<dbReference type="Proteomes" id="UP000502699">
    <property type="component" value="Chromosome"/>
</dbReference>
<dbReference type="InterPro" id="IPR023214">
    <property type="entry name" value="HAD_sf"/>
</dbReference>
<reference evidence="2" key="1">
    <citation type="submission" date="2020-01" db="EMBL/GenBank/DDBJ databases">
        <title>Caldichromatium gen. nov., sp. nov., a thermophilic purple sulfur bacterium member of the family Chromatiaceae isolated from Nakabusa hot spring, Japan.</title>
        <authorList>
            <person name="Saini M.K."/>
            <person name="Hanada S."/>
            <person name="Tank M."/>
        </authorList>
    </citation>
    <scope>NUCLEOTIDE SEQUENCE [LARGE SCALE GENOMIC DNA]</scope>
    <source>
        <strain evidence="2">No.7</strain>
    </source>
</reference>
<proteinExistence type="predicted"/>
<dbReference type="KEGG" id="cjap:GWK36_11455"/>
<dbReference type="InterPro" id="IPR044999">
    <property type="entry name" value="CbbY-like"/>
</dbReference>
<dbReference type="Gene3D" id="3.40.50.1000">
    <property type="entry name" value="HAD superfamily/HAD-like"/>
    <property type="match status" value="1"/>
</dbReference>
<dbReference type="GO" id="GO:0016787">
    <property type="term" value="F:hydrolase activity"/>
    <property type="evidence" value="ECO:0007669"/>
    <property type="project" value="UniProtKB-KW"/>
</dbReference>
<dbReference type="NCBIfam" id="TIGR01509">
    <property type="entry name" value="HAD-SF-IA-v3"/>
    <property type="match status" value="1"/>
</dbReference>
<dbReference type="InterPro" id="IPR036412">
    <property type="entry name" value="HAD-like_sf"/>
</dbReference>
<dbReference type="EMBL" id="CP048029">
    <property type="protein sequence ID" value="QIK39217.1"/>
    <property type="molecule type" value="Genomic_DNA"/>
</dbReference>
<accession>A0A6G7VHF0</accession>